<dbReference type="GO" id="GO:0008968">
    <property type="term" value="F:D-sedoheptulose 7-phosphate isomerase activity"/>
    <property type="evidence" value="ECO:0007669"/>
    <property type="project" value="UniProtKB-UniRule"/>
</dbReference>
<dbReference type="EMBL" id="KP661021">
    <property type="protein sequence ID" value="AMK08860.1"/>
    <property type="molecule type" value="Genomic_DNA"/>
</dbReference>
<feature type="binding site" evidence="10">
    <location>
        <position position="74"/>
    </location>
    <ligand>
        <name>Zn(2+)</name>
        <dbReference type="ChEBI" id="CHEBI:29105"/>
    </ligand>
</feature>
<dbReference type="InterPro" id="IPR001347">
    <property type="entry name" value="SIS_dom"/>
</dbReference>
<feature type="binding site" evidence="10">
    <location>
        <position position="189"/>
    </location>
    <ligand>
        <name>Zn(2+)</name>
        <dbReference type="ChEBI" id="CHEBI:29105"/>
    </ligand>
</feature>
<comment type="catalytic activity">
    <reaction evidence="1 10">
        <text>2 D-sedoheptulose 7-phosphate = D-glycero-alpha-D-manno-heptose 7-phosphate + D-glycero-beta-D-manno-heptose 7-phosphate</text>
        <dbReference type="Rhea" id="RHEA:27489"/>
        <dbReference type="ChEBI" id="CHEBI:57483"/>
        <dbReference type="ChEBI" id="CHEBI:60203"/>
        <dbReference type="ChEBI" id="CHEBI:60204"/>
        <dbReference type="EC" id="5.3.1.28"/>
    </reaction>
</comment>
<dbReference type="EC" id="5.3.1.28" evidence="10"/>
<feature type="domain" description="SIS" evidence="11">
    <location>
        <begin position="46"/>
        <end position="203"/>
    </location>
</feature>
<feature type="binding site" evidence="10">
    <location>
        <position position="133"/>
    </location>
    <ligand>
        <name>substrate</name>
    </ligand>
</feature>
<dbReference type="GO" id="GO:2001061">
    <property type="term" value="P:D-glycero-D-manno-heptose 7-phosphate biosynthetic process"/>
    <property type="evidence" value="ECO:0007669"/>
    <property type="project" value="UniProtKB-UniPathway"/>
</dbReference>
<dbReference type="CDD" id="cd05006">
    <property type="entry name" value="SIS_GmhA"/>
    <property type="match status" value="1"/>
</dbReference>
<evidence type="ECO:0000256" key="10">
    <source>
        <dbReference type="HAMAP-Rule" id="MF_00067"/>
    </source>
</evidence>
<dbReference type="GO" id="GO:0008270">
    <property type="term" value="F:zinc ion binding"/>
    <property type="evidence" value="ECO:0007669"/>
    <property type="project" value="UniProtKB-UniRule"/>
</dbReference>
<comment type="miscellaneous">
    <text evidence="10">The reaction produces a racemic mixture of D-glycero-alpha-D-manno-heptose 7-phosphate and D-glycero-beta-D-manno-heptose 7-phosphate.</text>
</comment>
<comment type="subcellular location">
    <subcellularLocation>
        <location evidence="3 10">Cytoplasm</location>
    </subcellularLocation>
</comment>
<sequence>MLDGLKGEQMYLEQIKAELNEAATVLNKFINDENNMKLIQQAALLISDSFKQGGKVLSCGNGGSHCDAMHFAEELTGRYRENRPGYPAIAISDVSHLSCVSNDFGYEYVFSRYVEAVGQKGDVLFGLSTSGNSKNILNAIKAAKEKGMKVIAMTGKDGGQMAGIADIEIRVPHFGYADRIQEIHIKVIHILMMLIEFEMAKTE</sequence>
<feature type="binding site" evidence="10">
    <location>
        <position position="181"/>
    </location>
    <ligand>
        <name>substrate</name>
    </ligand>
</feature>
<feature type="binding site" evidence="10">
    <location>
        <position position="70"/>
    </location>
    <ligand>
        <name>Zn(2+)</name>
        <dbReference type="ChEBI" id="CHEBI:29105"/>
    </ligand>
</feature>
<dbReference type="UniPathway" id="UPA00041">
    <property type="reaction ID" value="UER00436"/>
</dbReference>
<dbReference type="AlphaFoldDB" id="A0A140D7I6"/>
<keyword evidence="5 10" id="KW-0963">Cytoplasm</keyword>
<dbReference type="HAMAP" id="MF_00067">
    <property type="entry name" value="GmhA"/>
    <property type="match status" value="1"/>
</dbReference>
<dbReference type="NCBIfam" id="TIGR00441">
    <property type="entry name" value="gmhA"/>
    <property type="match status" value="1"/>
</dbReference>
<evidence type="ECO:0000256" key="2">
    <source>
        <dbReference type="ARBA" id="ARBA00003172"/>
    </source>
</evidence>
<dbReference type="InterPro" id="IPR004515">
    <property type="entry name" value="Phosphoheptose_Isoase"/>
</dbReference>
<dbReference type="PROSITE" id="PS51464">
    <property type="entry name" value="SIS"/>
    <property type="match status" value="1"/>
</dbReference>
<dbReference type="GO" id="GO:0005975">
    <property type="term" value="P:carbohydrate metabolic process"/>
    <property type="evidence" value="ECO:0007669"/>
    <property type="project" value="UniProtKB-UniRule"/>
</dbReference>
<evidence type="ECO:0000256" key="5">
    <source>
        <dbReference type="ARBA" id="ARBA00022490"/>
    </source>
</evidence>
<dbReference type="GO" id="GO:0005737">
    <property type="term" value="C:cytoplasm"/>
    <property type="evidence" value="ECO:0007669"/>
    <property type="project" value="UniProtKB-SubCell"/>
</dbReference>
<feature type="binding site" evidence="10">
    <location>
        <position position="74"/>
    </location>
    <ligand>
        <name>substrate</name>
    </ligand>
</feature>
<evidence type="ECO:0000256" key="8">
    <source>
        <dbReference type="ARBA" id="ARBA00023235"/>
    </source>
</evidence>
<comment type="similarity">
    <text evidence="4 10">Belongs to the SIS family. GmhA subfamily.</text>
</comment>
<comment type="cofactor">
    <cofactor evidence="10">
        <name>Zn(2+)</name>
        <dbReference type="ChEBI" id="CHEBI:29105"/>
    </cofactor>
    <text evidence="10">Binds 1 zinc ion per subunit.</text>
</comment>
<dbReference type="NCBIfam" id="NF001628">
    <property type="entry name" value="PRK00414.1"/>
    <property type="match status" value="1"/>
</dbReference>
<protein>
    <recommendedName>
        <fullName evidence="10">Phosphoheptose isomerase</fullName>
        <ecNumber evidence="10">5.3.1.28</ecNumber>
    </recommendedName>
    <alternativeName>
        <fullName evidence="10">Sedoheptulose 7-phosphate isomerase</fullName>
    </alternativeName>
</protein>
<accession>A0A140D7I6</accession>
<evidence type="ECO:0000256" key="4">
    <source>
        <dbReference type="ARBA" id="ARBA00009894"/>
    </source>
</evidence>
<feature type="binding site" evidence="10">
    <location>
        <begin position="102"/>
        <end position="103"/>
    </location>
    <ligand>
        <name>substrate</name>
    </ligand>
</feature>
<evidence type="ECO:0000256" key="1">
    <source>
        <dbReference type="ARBA" id="ARBA00000348"/>
    </source>
</evidence>
<feature type="binding site" evidence="10">
    <location>
        <position position="181"/>
    </location>
    <ligand>
        <name>Zn(2+)</name>
        <dbReference type="ChEBI" id="CHEBI:29105"/>
    </ligand>
</feature>
<organism evidence="12">
    <name type="scientific">Pasteurella multocida</name>
    <dbReference type="NCBI Taxonomy" id="747"/>
    <lineage>
        <taxon>Bacteria</taxon>
        <taxon>Pseudomonadati</taxon>
        <taxon>Pseudomonadota</taxon>
        <taxon>Gammaproteobacteria</taxon>
        <taxon>Pasteurellales</taxon>
        <taxon>Pasteurellaceae</taxon>
        <taxon>Pasteurella</taxon>
    </lineage>
</organism>
<keyword evidence="9 10" id="KW-0119">Carbohydrate metabolism</keyword>
<dbReference type="PANTHER" id="PTHR30390:SF7">
    <property type="entry name" value="PHOSPHOHEPTOSE ISOMERASE"/>
    <property type="match status" value="1"/>
</dbReference>
<evidence type="ECO:0000256" key="9">
    <source>
        <dbReference type="ARBA" id="ARBA00023277"/>
    </source>
</evidence>
<dbReference type="Gene3D" id="3.40.50.10490">
    <property type="entry name" value="Glucose-6-phosphate isomerase like protein, domain 1"/>
    <property type="match status" value="1"/>
</dbReference>
<evidence type="ECO:0000313" key="12">
    <source>
        <dbReference type="EMBL" id="AMK08860.1"/>
    </source>
</evidence>
<proteinExistence type="inferred from homology"/>
<comment type="subunit">
    <text evidence="10">Homotetramer.</text>
</comment>
<comment type="pathway">
    <text evidence="10">Carbohydrate biosynthesis; D-glycero-D-manno-heptose 7-phosphate biosynthesis; D-glycero-alpha-D-manno-heptose 7-phosphate and D-glycero-beta-D-manno-heptose 7-phosphate from sedoheptulose 7-phosphate: step 1/1.</text>
</comment>
<evidence type="ECO:0000256" key="6">
    <source>
        <dbReference type="ARBA" id="ARBA00022723"/>
    </source>
</evidence>
<name>A0A140D7I6_PASMD</name>
<comment type="function">
    <text evidence="2 10">Catalyzes the isomerization of sedoheptulose 7-phosphate in D-glycero-D-manno-heptose 7-phosphate.</text>
</comment>
<feature type="binding site" evidence="10">
    <location>
        <begin position="61"/>
        <end position="63"/>
    </location>
    <ligand>
        <name>substrate</name>
    </ligand>
</feature>
<dbReference type="Pfam" id="PF13580">
    <property type="entry name" value="SIS_2"/>
    <property type="match status" value="1"/>
</dbReference>
<evidence type="ECO:0000259" key="11">
    <source>
        <dbReference type="PROSITE" id="PS51464"/>
    </source>
</evidence>
<feature type="binding site" evidence="10">
    <location>
        <begin position="128"/>
        <end position="130"/>
    </location>
    <ligand>
        <name>substrate</name>
    </ligand>
</feature>
<evidence type="ECO:0000256" key="7">
    <source>
        <dbReference type="ARBA" id="ARBA00022833"/>
    </source>
</evidence>
<keyword evidence="8 10" id="KW-0413">Isomerase</keyword>
<dbReference type="PANTHER" id="PTHR30390">
    <property type="entry name" value="SEDOHEPTULOSE 7-PHOSPHATE ISOMERASE / DNAA INITIATOR-ASSOCIATING FACTOR FOR REPLICATION INITIATION"/>
    <property type="match status" value="1"/>
</dbReference>
<dbReference type="InterPro" id="IPR046348">
    <property type="entry name" value="SIS_dom_sf"/>
</dbReference>
<dbReference type="InterPro" id="IPR050099">
    <property type="entry name" value="SIS_GmhA/DiaA_subfam"/>
</dbReference>
<gene>
    <name evidence="10 12" type="primary">gmhA</name>
</gene>
<dbReference type="InterPro" id="IPR035461">
    <property type="entry name" value="GmhA/DiaA"/>
</dbReference>
<dbReference type="SUPFAM" id="SSF53697">
    <property type="entry name" value="SIS domain"/>
    <property type="match status" value="1"/>
</dbReference>
<reference evidence="12" key="1">
    <citation type="submission" date="2015-01" db="EMBL/GenBank/DDBJ databases">
        <title>Draft genome sequence of Pasteurella multocida isolated from alpaca pneumonia.</title>
        <authorList>
            <person name="Maturrano L."/>
            <person name="Hurtado R."/>
            <person name="Allasi N."/>
            <person name="Juscamayta E."/>
            <person name="Fernandez D."/>
            <person name="Maximiliano J."/>
            <person name="Rimac R."/>
            <person name="Rosadio R."/>
        </authorList>
    </citation>
    <scope>NUCLEOTIDE SEQUENCE</scope>
    <source>
        <strain evidence="12">UNMSM</strain>
    </source>
</reference>
<keyword evidence="7 10" id="KW-0862">Zinc</keyword>
<dbReference type="GO" id="GO:0097367">
    <property type="term" value="F:carbohydrate derivative binding"/>
    <property type="evidence" value="ECO:0007669"/>
    <property type="project" value="InterPro"/>
</dbReference>
<evidence type="ECO:0000256" key="3">
    <source>
        <dbReference type="ARBA" id="ARBA00004496"/>
    </source>
</evidence>
<keyword evidence="6 10" id="KW-0479">Metal-binding</keyword>